<accession>A0A392P133</accession>
<organism evidence="1 2">
    <name type="scientific">Trifolium medium</name>
    <dbReference type="NCBI Taxonomy" id="97028"/>
    <lineage>
        <taxon>Eukaryota</taxon>
        <taxon>Viridiplantae</taxon>
        <taxon>Streptophyta</taxon>
        <taxon>Embryophyta</taxon>
        <taxon>Tracheophyta</taxon>
        <taxon>Spermatophyta</taxon>
        <taxon>Magnoliopsida</taxon>
        <taxon>eudicotyledons</taxon>
        <taxon>Gunneridae</taxon>
        <taxon>Pentapetalae</taxon>
        <taxon>rosids</taxon>
        <taxon>fabids</taxon>
        <taxon>Fabales</taxon>
        <taxon>Fabaceae</taxon>
        <taxon>Papilionoideae</taxon>
        <taxon>50 kb inversion clade</taxon>
        <taxon>NPAAA clade</taxon>
        <taxon>Hologalegina</taxon>
        <taxon>IRL clade</taxon>
        <taxon>Trifolieae</taxon>
        <taxon>Trifolium</taxon>
    </lineage>
</organism>
<comment type="caution">
    <text evidence="1">The sequence shown here is derived from an EMBL/GenBank/DDBJ whole genome shotgun (WGS) entry which is preliminary data.</text>
</comment>
<dbReference type="Proteomes" id="UP000265520">
    <property type="component" value="Unassembled WGS sequence"/>
</dbReference>
<dbReference type="AlphaFoldDB" id="A0A392P133"/>
<reference evidence="1 2" key="1">
    <citation type="journal article" date="2018" name="Front. Plant Sci.">
        <title>Red Clover (Trifolium pratense) and Zigzag Clover (T. medium) - A Picture of Genomic Similarities and Differences.</title>
        <authorList>
            <person name="Dluhosova J."/>
            <person name="Istvanek J."/>
            <person name="Nedelnik J."/>
            <person name="Repkova J."/>
        </authorList>
    </citation>
    <scope>NUCLEOTIDE SEQUENCE [LARGE SCALE GENOMIC DNA]</scope>
    <source>
        <strain evidence="2">cv. 10/8</strain>
        <tissue evidence="1">Leaf</tissue>
    </source>
</reference>
<feature type="non-terminal residue" evidence="1">
    <location>
        <position position="1"/>
    </location>
</feature>
<name>A0A392P133_9FABA</name>
<keyword evidence="2" id="KW-1185">Reference proteome</keyword>
<evidence type="ECO:0000313" key="2">
    <source>
        <dbReference type="Proteomes" id="UP000265520"/>
    </source>
</evidence>
<protein>
    <submittedName>
        <fullName evidence="1">Uncharacterized protein</fullName>
    </submittedName>
</protein>
<evidence type="ECO:0000313" key="1">
    <source>
        <dbReference type="EMBL" id="MCI05718.1"/>
    </source>
</evidence>
<sequence length="37" mass="4100">YLKRHLKRKPPTWMGDSVSSEDLNWMGDSVSGGGLHG</sequence>
<dbReference type="EMBL" id="LXQA010059521">
    <property type="protein sequence ID" value="MCI05718.1"/>
    <property type="molecule type" value="Genomic_DNA"/>
</dbReference>
<proteinExistence type="predicted"/>